<dbReference type="EMBL" id="JWZT01003512">
    <property type="protein sequence ID" value="KII66516.1"/>
    <property type="molecule type" value="Genomic_DNA"/>
</dbReference>
<evidence type="ECO:0000259" key="7">
    <source>
        <dbReference type="Pfam" id="PF17917"/>
    </source>
</evidence>
<evidence type="ECO:0000256" key="5">
    <source>
        <dbReference type="ARBA" id="ARBA00022801"/>
    </source>
</evidence>
<keyword evidence="3" id="KW-0540">Nuclease</keyword>
<evidence type="ECO:0000256" key="2">
    <source>
        <dbReference type="ARBA" id="ARBA00022695"/>
    </source>
</evidence>
<dbReference type="AlphaFoldDB" id="A0A0C2MH93"/>
<evidence type="ECO:0000313" key="9">
    <source>
        <dbReference type="Proteomes" id="UP000031668"/>
    </source>
</evidence>
<sequence length="224" mass="26175">MPCQYDSHRQIRSEFACNSKCRCFIGMSRSCFALQITRWIKRPISHASKTLTDQQRKYSQMEREGLAIIYDLKMFHQYLYCRTFEIITDNKGILSLFDSRNKFIVLASQRIHRWNLLLMAYDYKITFRATKQHSNVDAISRQHIGPDNKCDQAYSNCANSTTMIDTQINYDVLKLETKRDPILQKSVDSKVFANRNPEANSYGTLGYSKSEAIYQRSNKDCART</sequence>
<dbReference type="Proteomes" id="UP000031668">
    <property type="component" value="Unassembled WGS sequence"/>
</dbReference>
<protein>
    <submittedName>
        <fullName evidence="8">Retrovirus-related Pol polyprotein</fullName>
    </submittedName>
</protein>
<dbReference type="InterPro" id="IPR043502">
    <property type="entry name" value="DNA/RNA_pol_sf"/>
</dbReference>
<dbReference type="SUPFAM" id="SSF56672">
    <property type="entry name" value="DNA/RNA polymerases"/>
    <property type="match status" value="1"/>
</dbReference>
<name>A0A0C2MH93_THEKT</name>
<accession>A0A0C2MH93</accession>
<dbReference type="CDD" id="cd09274">
    <property type="entry name" value="RNase_HI_RT_Ty3"/>
    <property type="match status" value="1"/>
</dbReference>
<keyword evidence="6" id="KW-0695">RNA-directed DNA polymerase</keyword>
<evidence type="ECO:0000256" key="1">
    <source>
        <dbReference type="ARBA" id="ARBA00022679"/>
    </source>
</evidence>
<dbReference type="GO" id="GO:0003964">
    <property type="term" value="F:RNA-directed DNA polymerase activity"/>
    <property type="evidence" value="ECO:0007669"/>
    <property type="project" value="UniProtKB-KW"/>
</dbReference>
<dbReference type="InterPro" id="IPR041373">
    <property type="entry name" value="RT_RNaseH"/>
</dbReference>
<evidence type="ECO:0000256" key="6">
    <source>
        <dbReference type="ARBA" id="ARBA00022918"/>
    </source>
</evidence>
<proteinExistence type="predicted"/>
<dbReference type="GO" id="GO:0004519">
    <property type="term" value="F:endonuclease activity"/>
    <property type="evidence" value="ECO:0007669"/>
    <property type="project" value="UniProtKB-KW"/>
</dbReference>
<dbReference type="GO" id="GO:0016787">
    <property type="term" value="F:hydrolase activity"/>
    <property type="evidence" value="ECO:0007669"/>
    <property type="project" value="UniProtKB-KW"/>
</dbReference>
<feature type="domain" description="Reverse transcriptase RNase H-like" evidence="7">
    <location>
        <begin position="40"/>
        <end position="121"/>
    </location>
</feature>
<organism evidence="8 9">
    <name type="scientific">Thelohanellus kitauei</name>
    <name type="common">Myxosporean</name>
    <dbReference type="NCBI Taxonomy" id="669202"/>
    <lineage>
        <taxon>Eukaryota</taxon>
        <taxon>Metazoa</taxon>
        <taxon>Cnidaria</taxon>
        <taxon>Myxozoa</taxon>
        <taxon>Myxosporea</taxon>
        <taxon>Bivalvulida</taxon>
        <taxon>Platysporina</taxon>
        <taxon>Myxobolidae</taxon>
        <taxon>Thelohanellus</taxon>
    </lineage>
</organism>
<comment type="caution">
    <text evidence="8">The sequence shown here is derived from an EMBL/GenBank/DDBJ whole genome shotgun (WGS) entry which is preliminary data.</text>
</comment>
<dbReference type="OrthoDB" id="5985335at2759"/>
<dbReference type="PANTHER" id="PTHR37984:SF5">
    <property type="entry name" value="PROTEIN NYNRIN-LIKE"/>
    <property type="match status" value="1"/>
</dbReference>
<evidence type="ECO:0000256" key="3">
    <source>
        <dbReference type="ARBA" id="ARBA00022722"/>
    </source>
</evidence>
<dbReference type="InterPro" id="IPR050951">
    <property type="entry name" value="Retrovirus_Pol_polyprotein"/>
</dbReference>
<keyword evidence="4" id="KW-0255">Endonuclease</keyword>
<keyword evidence="1" id="KW-0808">Transferase</keyword>
<gene>
    <name evidence="8" type="ORF">RF11_15975</name>
</gene>
<dbReference type="PANTHER" id="PTHR37984">
    <property type="entry name" value="PROTEIN CBG26694"/>
    <property type="match status" value="1"/>
</dbReference>
<keyword evidence="2" id="KW-0548">Nucleotidyltransferase</keyword>
<dbReference type="Pfam" id="PF17917">
    <property type="entry name" value="RT_RNaseH"/>
    <property type="match status" value="1"/>
</dbReference>
<evidence type="ECO:0000256" key="4">
    <source>
        <dbReference type="ARBA" id="ARBA00022759"/>
    </source>
</evidence>
<keyword evidence="5" id="KW-0378">Hydrolase</keyword>
<evidence type="ECO:0000313" key="8">
    <source>
        <dbReference type="EMBL" id="KII66516.1"/>
    </source>
</evidence>
<reference evidence="8 9" key="1">
    <citation type="journal article" date="2014" name="Genome Biol. Evol.">
        <title>The genome of the myxosporean Thelohanellus kitauei shows adaptations to nutrient acquisition within its fish host.</title>
        <authorList>
            <person name="Yang Y."/>
            <person name="Xiong J."/>
            <person name="Zhou Z."/>
            <person name="Huo F."/>
            <person name="Miao W."/>
            <person name="Ran C."/>
            <person name="Liu Y."/>
            <person name="Zhang J."/>
            <person name="Feng J."/>
            <person name="Wang M."/>
            <person name="Wang M."/>
            <person name="Wang L."/>
            <person name="Yao B."/>
        </authorList>
    </citation>
    <scope>NUCLEOTIDE SEQUENCE [LARGE SCALE GENOMIC DNA]</scope>
    <source>
        <strain evidence="8">Wuqing</strain>
    </source>
</reference>
<keyword evidence="9" id="KW-1185">Reference proteome</keyword>